<dbReference type="EMBL" id="CP029551">
    <property type="protein sequence ID" value="AWN36144.1"/>
    <property type="molecule type" value="Genomic_DNA"/>
</dbReference>
<evidence type="ECO:0000256" key="1">
    <source>
        <dbReference type="SAM" id="SignalP"/>
    </source>
</evidence>
<organism evidence="3 4">
    <name type="scientific">Methylobacterium radiodurans</name>
    <dbReference type="NCBI Taxonomy" id="2202828"/>
    <lineage>
        <taxon>Bacteria</taxon>
        <taxon>Pseudomonadati</taxon>
        <taxon>Pseudomonadota</taxon>
        <taxon>Alphaproteobacteria</taxon>
        <taxon>Hyphomicrobiales</taxon>
        <taxon>Methylobacteriaceae</taxon>
        <taxon>Methylobacterium</taxon>
    </lineage>
</organism>
<feature type="chain" id="PRO_5016118603" evidence="1">
    <location>
        <begin position="23"/>
        <end position="182"/>
    </location>
</feature>
<protein>
    <submittedName>
        <fullName evidence="3">DUF2059 domain-containing protein</fullName>
    </submittedName>
</protein>
<keyword evidence="1" id="KW-0732">Signal</keyword>
<gene>
    <name evidence="3" type="ORF">DK427_10735</name>
</gene>
<dbReference type="InterPro" id="IPR018637">
    <property type="entry name" value="DUF2059"/>
</dbReference>
<feature type="signal peptide" evidence="1">
    <location>
        <begin position="1"/>
        <end position="22"/>
    </location>
</feature>
<reference evidence="3 4" key="1">
    <citation type="submission" date="2018-05" db="EMBL/GenBank/DDBJ databases">
        <title>Complete Genome Sequence of Methylobacterium sp. 17Sr1-43.</title>
        <authorList>
            <person name="Srinivasan S."/>
        </authorList>
    </citation>
    <scope>NUCLEOTIDE SEQUENCE [LARGE SCALE GENOMIC DNA]</scope>
    <source>
        <strain evidence="3 4">17Sr1-43</strain>
    </source>
</reference>
<evidence type="ECO:0000313" key="3">
    <source>
        <dbReference type="EMBL" id="AWN36144.1"/>
    </source>
</evidence>
<name>A0A2U8VR20_9HYPH</name>
<feature type="domain" description="DUF2059" evidence="2">
    <location>
        <begin position="106"/>
        <end position="163"/>
    </location>
</feature>
<evidence type="ECO:0000313" key="4">
    <source>
        <dbReference type="Proteomes" id="UP000246058"/>
    </source>
</evidence>
<dbReference type="AlphaFoldDB" id="A0A2U8VR20"/>
<proteinExistence type="predicted"/>
<evidence type="ECO:0000259" key="2">
    <source>
        <dbReference type="Pfam" id="PF09832"/>
    </source>
</evidence>
<keyword evidence="4" id="KW-1185">Reference proteome</keyword>
<accession>A0A2U8VR20</accession>
<sequence>MTRRLAAALAILAAALPGLASAQAQKPAAPAAKPAAAQPAPAAPNANHLALAREVMLSSGIARSFDSIIPAFADQIRQQAVTRPELAKDLNEVLTALGPEMELQKQRMVDTAARIYADKLTEAELKDIAAFFRSPAGKRYVESQPAVLDEMVQAMQNWTQEVSEYVMVRVRAELGKRGHQLQ</sequence>
<dbReference type="KEGG" id="meti:DK427_10735"/>
<dbReference type="Pfam" id="PF09832">
    <property type="entry name" value="DUF2059"/>
    <property type="match status" value="1"/>
</dbReference>
<dbReference type="RefSeq" id="WP_109951251.1">
    <property type="nucleotide sequence ID" value="NZ_CP029551.1"/>
</dbReference>
<dbReference type="OrthoDB" id="5327699at2"/>
<dbReference type="Proteomes" id="UP000246058">
    <property type="component" value="Chromosome"/>
</dbReference>